<evidence type="ECO:0000259" key="1">
    <source>
        <dbReference type="PROSITE" id="PS51186"/>
    </source>
</evidence>
<dbReference type="Proteomes" id="UP000019275">
    <property type="component" value="Unassembled WGS sequence"/>
</dbReference>
<dbReference type="InterPro" id="IPR016181">
    <property type="entry name" value="Acyl_CoA_acyltransferase"/>
</dbReference>
<dbReference type="SUPFAM" id="SSF55729">
    <property type="entry name" value="Acyl-CoA N-acyltransferases (Nat)"/>
    <property type="match status" value="1"/>
</dbReference>
<evidence type="ECO:0000313" key="3">
    <source>
        <dbReference type="Proteomes" id="UP000019275"/>
    </source>
</evidence>
<name>A0ABN0RLH8_9FLAO</name>
<feature type="domain" description="N-acetyltransferase" evidence="1">
    <location>
        <begin position="12"/>
        <end position="171"/>
    </location>
</feature>
<proteinExistence type="predicted"/>
<comment type="caution">
    <text evidence="2">The sequence shown here is derived from an EMBL/GenBank/DDBJ whole genome shotgun (WGS) entry which is preliminary data.</text>
</comment>
<dbReference type="EMBL" id="ARZX01000018">
    <property type="protein sequence ID" value="EWH12715.1"/>
    <property type="molecule type" value="Genomic_DNA"/>
</dbReference>
<dbReference type="InterPro" id="IPR000182">
    <property type="entry name" value="GNAT_dom"/>
</dbReference>
<reference evidence="2 3" key="1">
    <citation type="journal article" date="2014" name="Genome Announc.">
        <title>Draft Genome Sequence of the Carrageenan-Degrading Bacterium Cellulophaga sp. Strain KL-A, Isolated from Decaying Marine Algae.</title>
        <authorList>
            <person name="Shan D."/>
            <person name="Ying J."/>
            <person name="Li X."/>
            <person name="Gao Z."/>
            <person name="Wei G."/>
            <person name="Shao Z."/>
        </authorList>
    </citation>
    <scope>NUCLEOTIDE SEQUENCE [LARGE SCALE GENOMIC DNA]</scope>
    <source>
        <strain evidence="2 3">KL-A</strain>
    </source>
</reference>
<dbReference type="PANTHER" id="PTHR43792">
    <property type="entry name" value="GNAT FAMILY, PUTATIVE (AFU_ORTHOLOGUE AFUA_3G00765)-RELATED-RELATED"/>
    <property type="match status" value="1"/>
</dbReference>
<evidence type="ECO:0000313" key="2">
    <source>
        <dbReference type="EMBL" id="EWH12715.1"/>
    </source>
</evidence>
<gene>
    <name evidence="2" type="ORF">KLA_13054</name>
</gene>
<dbReference type="PANTHER" id="PTHR43792:SF1">
    <property type="entry name" value="N-ACETYLTRANSFERASE DOMAIN-CONTAINING PROTEIN"/>
    <property type="match status" value="1"/>
</dbReference>
<accession>A0ABN0RLH8</accession>
<sequence length="173" mass="19807">MKNYKAFETDRLYIKPTTEEDAEFIFQLLNSPKWLQYIGNRNVTNISDAKTYIKEKMLPQLYQLGFSNYTVIRREDNVKIGSCGLYNRDGLEGIDIGFAFLAEYEKKGYAYEATNALKHTAFSTFNLKEISAITTKDNINSQNLLVKLGFKLTGTTTLPNDDEVLLLFKISNN</sequence>
<dbReference type="Gene3D" id="3.40.630.30">
    <property type="match status" value="1"/>
</dbReference>
<dbReference type="RefSeq" id="WP_034646305.1">
    <property type="nucleotide sequence ID" value="NZ_ARZX01000018.1"/>
</dbReference>
<keyword evidence="3" id="KW-1185">Reference proteome</keyword>
<dbReference type="Pfam" id="PF13302">
    <property type="entry name" value="Acetyltransf_3"/>
    <property type="match status" value="1"/>
</dbReference>
<protein>
    <submittedName>
        <fullName evidence="2">N-acetyltransferase GCN5</fullName>
    </submittedName>
</protein>
<organism evidence="2 3">
    <name type="scientific">Cellulophaga geojensis KL-A</name>
    <dbReference type="NCBI Taxonomy" id="1328323"/>
    <lineage>
        <taxon>Bacteria</taxon>
        <taxon>Pseudomonadati</taxon>
        <taxon>Bacteroidota</taxon>
        <taxon>Flavobacteriia</taxon>
        <taxon>Flavobacteriales</taxon>
        <taxon>Flavobacteriaceae</taxon>
        <taxon>Cellulophaga</taxon>
    </lineage>
</organism>
<dbReference type="InterPro" id="IPR051531">
    <property type="entry name" value="N-acetyltransferase"/>
</dbReference>
<dbReference type="PROSITE" id="PS51186">
    <property type="entry name" value="GNAT"/>
    <property type="match status" value="1"/>
</dbReference>